<reference evidence="10" key="1">
    <citation type="submission" date="2010-05" db="EMBL/GenBank/DDBJ databases">
        <title>The complete genome of Truepera radiovictris DSM 17093.</title>
        <authorList>
            <consortium name="US DOE Joint Genome Institute (JGI-PGF)"/>
            <person name="Lucas S."/>
            <person name="Copeland A."/>
            <person name="Lapidus A."/>
            <person name="Glavina del Rio T."/>
            <person name="Dalin E."/>
            <person name="Tice H."/>
            <person name="Bruce D."/>
            <person name="Goodwin L."/>
            <person name="Pitluck S."/>
            <person name="Kyrpides N."/>
            <person name="Mavromatis K."/>
            <person name="Ovchinnikova G."/>
            <person name="Munk A.C."/>
            <person name="Detter J.C."/>
            <person name="Han C."/>
            <person name="Tapia R."/>
            <person name="Land M."/>
            <person name="Hauser L."/>
            <person name="Markowitz V."/>
            <person name="Cheng J.-F."/>
            <person name="Hugenholtz P."/>
            <person name="Woyke T."/>
            <person name="Wu D."/>
            <person name="Tindall B."/>
            <person name="Pomrenke H.G."/>
            <person name="Brambilla E."/>
            <person name="Klenk H.-P."/>
            <person name="Eisen J.A."/>
        </authorList>
    </citation>
    <scope>NUCLEOTIDE SEQUENCE [LARGE SCALE GENOMIC DNA]</scope>
    <source>
        <strain evidence="10">DSM 17093 / CIP 108686 / LMG 22925 / RQ-24</strain>
    </source>
</reference>
<reference evidence="9 10" key="2">
    <citation type="journal article" date="2011" name="Stand. Genomic Sci.">
        <title>Complete genome sequence of Truepera radiovictrix type strain (RQ-24).</title>
        <authorList>
            <person name="Ivanova N."/>
            <person name="Rohde C."/>
            <person name="Munk C."/>
            <person name="Nolan M."/>
            <person name="Lucas S."/>
            <person name="Del Rio T.G."/>
            <person name="Tice H."/>
            <person name="Deshpande S."/>
            <person name="Cheng J.F."/>
            <person name="Tapia R."/>
            <person name="Han C."/>
            <person name="Goodwin L."/>
            <person name="Pitluck S."/>
            <person name="Liolios K."/>
            <person name="Mavromatis K."/>
            <person name="Mikhailova N."/>
            <person name="Pati A."/>
            <person name="Chen A."/>
            <person name="Palaniappan K."/>
            <person name="Land M."/>
            <person name="Hauser L."/>
            <person name="Chang Y.J."/>
            <person name="Jeffries C.D."/>
            <person name="Brambilla E."/>
            <person name="Rohde M."/>
            <person name="Goker M."/>
            <person name="Tindall B.J."/>
            <person name="Woyke T."/>
            <person name="Bristow J."/>
            <person name="Eisen J.A."/>
            <person name="Markowitz V."/>
            <person name="Hugenholtz P."/>
            <person name="Kyrpides N.C."/>
            <person name="Klenk H.P."/>
            <person name="Lapidus A."/>
        </authorList>
    </citation>
    <scope>NUCLEOTIDE SEQUENCE [LARGE SCALE GENOMIC DNA]</scope>
    <source>
        <strain evidence="10">DSM 17093 / CIP 108686 / LMG 22925 / RQ-24</strain>
    </source>
</reference>
<comment type="similarity">
    <text evidence="7">Belongs to the binding-protein-dependent transport system permease family.</text>
</comment>
<dbReference type="CDD" id="cd06261">
    <property type="entry name" value="TM_PBP2"/>
    <property type="match status" value="1"/>
</dbReference>
<evidence type="ECO:0000256" key="1">
    <source>
        <dbReference type="ARBA" id="ARBA00004651"/>
    </source>
</evidence>
<keyword evidence="5 7" id="KW-1133">Transmembrane helix</keyword>
<evidence type="ECO:0000256" key="2">
    <source>
        <dbReference type="ARBA" id="ARBA00022448"/>
    </source>
</evidence>
<evidence type="ECO:0000313" key="9">
    <source>
        <dbReference type="EMBL" id="ADI14838.1"/>
    </source>
</evidence>
<dbReference type="SUPFAM" id="SSF161098">
    <property type="entry name" value="MetI-like"/>
    <property type="match status" value="1"/>
</dbReference>
<evidence type="ECO:0000256" key="5">
    <source>
        <dbReference type="ARBA" id="ARBA00022989"/>
    </source>
</evidence>
<dbReference type="GO" id="GO:0055085">
    <property type="term" value="P:transmembrane transport"/>
    <property type="evidence" value="ECO:0007669"/>
    <property type="project" value="InterPro"/>
</dbReference>
<feature type="domain" description="ABC transmembrane type-1" evidence="8">
    <location>
        <begin position="93"/>
        <end position="284"/>
    </location>
</feature>
<keyword evidence="4 7" id="KW-0812">Transmembrane</keyword>
<gene>
    <name evidence="9" type="ordered locus">Trad_1720</name>
</gene>
<evidence type="ECO:0000256" key="3">
    <source>
        <dbReference type="ARBA" id="ARBA00022475"/>
    </source>
</evidence>
<organism evidence="9 10">
    <name type="scientific">Truepera radiovictrix (strain DSM 17093 / CIP 108686 / LMG 22925 / RQ-24)</name>
    <dbReference type="NCBI Taxonomy" id="649638"/>
    <lineage>
        <taxon>Bacteria</taxon>
        <taxon>Thermotogati</taxon>
        <taxon>Deinococcota</taxon>
        <taxon>Deinococci</taxon>
        <taxon>Trueperales</taxon>
        <taxon>Trueperaceae</taxon>
        <taxon>Truepera</taxon>
    </lineage>
</organism>
<keyword evidence="3" id="KW-1003">Cell membrane</keyword>
<dbReference type="STRING" id="649638.Trad_1720"/>
<dbReference type="EMBL" id="CP002049">
    <property type="protein sequence ID" value="ADI14838.1"/>
    <property type="molecule type" value="Genomic_DNA"/>
</dbReference>
<dbReference type="Gene3D" id="1.10.3720.10">
    <property type="entry name" value="MetI-like"/>
    <property type="match status" value="1"/>
</dbReference>
<dbReference type="PANTHER" id="PTHR43386:SF25">
    <property type="entry name" value="PEPTIDE ABC TRANSPORTER PERMEASE PROTEIN"/>
    <property type="match status" value="1"/>
</dbReference>
<proteinExistence type="inferred from homology"/>
<feature type="transmembrane region" description="Helical" evidence="7">
    <location>
        <begin position="32"/>
        <end position="53"/>
    </location>
</feature>
<dbReference type="PROSITE" id="PS50928">
    <property type="entry name" value="ABC_TM1"/>
    <property type="match status" value="1"/>
</dbReference>
<dbReference type="PANTHER" id="PTHR43386">
    <property type="entry name" value="OLIGOPEPTIDE TRANSPORT SYSTEM PERMEASE PROTEIN APPC"/>
    <property type="match status" value="1"/>
</dbReference>
<dbReference type="Pfam" id="PF12911">
    <property type="entry name" value="OppC_N"/>
    <property type="match status" value="1"/>
</dbReference>
<feature type="transmembrane region" description="Helical" evidence="7">
    <location>
        <begin position="141"/>
        <end position="171"/>
    </location>
</feature>
<dbReference type="HOGENOM" id="CLU_028518_1_1_0"/>
<dbReference type="InterPro" id="IPR025966">
    <property type="entry name" value="OppC_N"/>
</dbReference>
<dbReference type="GO" id="GO:0005886">
    <property type="term" value="C:plasma membrane"/>
    <property type="evidence" value="ECO:0007669"/>
    <property type="project" value="UniProtKB-SubCell"/>
</dbReference>
<dbReference type="AlphaFoldDB" id="D7CQ54"/>
<dbReference type="InterPro" id="IPR050366">
    <property type="entry name" value="BP-dependent_transpt_permease"/>
</dbReference>
<dbReference type="RefSeq" id="WP_013178205.1">
    <property type="nucleotide sequence ID" value="NC_014221.1"/>
</dbReference>
<feature type="transmembrane region" description="Helical" evidence="7">
    <location>
        <begin position="257"/>
        <end position="284"/>
    </location>
</feature>
<dbReference type="Proteomes" id="UP000000379">
    <property type="component" value="Chromosome"/>
</dbReference>
<dbReference type="InterPro" id="IPR000515">
    <property type="entry name" value="MetI-like"/>
</dbReference>
<evidence type="ECO:0000259" key="8">
    <source>
        <dbReference type="PROSITE" id="PS50928"/>
    </source>
</evidence>
<evidence type="ECO:0000256" key="7">
    <source>
        <dbReference type="RuleBase" id="RU363032"/>
    </source>
</evidence>
<comment type="subcellular location">
    <subcellularLocation>
        <location evidence="1 7">Cell membrane</location>
        <topology evidence="1 7">Multi-pass membrane protein</topology>
    </subcellularLocation>
</comment>
<dbReference type="OrthoDB" id="9779825at2"/>
<feature type="transmembrane region" description="Helical" evidence="7">
    <location>
        <begin position="210"/>
        <end position="237"/>
    </location>
</feature>
<accession>D7CQ54</accession>
<evidence type="ECO:0000256" key="6">
    <source>
        <dbReference type="ARBA" id="ARBA00023136"/>
    </source>
</evidence>
<protein>
    <submittedName>
        <fullName evidence="9">Binding-protein-dependent transport systems inner membrane component</fullName>
    </submittedName>
</protein>
<evidence type="ECO:0000256" key="4">
    <source>
        <dbReference type="ARBA" id="ARBA00022692"/>
    </source>
</evidence>
<evidence type="ECO:0000313" key="10">
    <source>
        <dbReference type="Proteomes" id="UP000000379"/>
    </source>
</evidence>
<dbReference type="eggNOG" id="COG1173">
    <property type="taxonomic scope" value="Bacteria"/>
</dbReference>
<dbReference type="KEGG" id="tra:Trad_1720"/>
<dbReference type="InterPro" id="IPR035906">
    <property type="entry name" value="MetI-like_sf"/>
</dbReference>
<keyword evidence="10" id="KW-1185">Reference proteome</keyword>
<keyword evidence="2 7" id="KW-0813">Transport</keyword>
<dbReference type="Pfam" id="PF00528">
    <property type="entry name" value="BPD_transp_1"/>
    <property type="match status" value="1"/>
</dbReference>
<keyword evidence="6 7" id="KW-0472">Membrane</keyword>
<sequence>MASALPQLPQPALAARGRWRGLLRRTLTRPSALFALLLIALFLVAAAFAPLLAPYDPNAQSLGARLAPPGSEGHLLGTDRLGRDVFSRILFGARLSLFISTAGVALGLAIGLPLGLLAGYAGRWLDEVIMRLGDIQLSIPFILLVIAFIAALGTSLTNTVLILGLTSWVTYARIVRGEVLRVRELDYVQAAGALGAGAPRRVFKHILPNILGPLLVIVTLEFARLIIAEAALSFLGLSGVPAQVPSWGQMLSEGREVLFFGGWWVATFPGAAITLVVLAVNLFGDVLAEVLDPRQRS</sequence>
<name>D7CQ54_TRURR</name>
<feature type="transmembrane region" description="Helical" evidence="7">
    <location>
        <begin position="97"/>
        <end position="121"/>
    </location>
</feature>